<evidence type="ECO:0000256" key="7">
    <source>
        <dbReference type="ARBA" id="ARBA00023002"/>
    </source>
</evidence>
<keyword evidence="4 12" id="KW-0479">Metal-binding</keyword>
<protein>
    <recommendedName>
        <fullName evidence="12">Bifunctional lysine-specific demethylase and histidyl-hydroxylase</fullName>
        <ecNumber evidence="12">1.14.11.-</ecNumber>
    </recommendedName>
</protein>
<reference evidence="13" key="1">
    <citation type="submission" date="2020-04" db="EMBL/GenBank/DDBJ databases">
        <authorList>
            <person name="Alioto T."/>
            <person name="Alioto T."/>
            <person name="Gomez Garrido J."/>
        </authorList>
    </citation>
    <scope>NUCLEOTIDE SEQUENCE</scope>
    <source>
        <strain evidence="13">A484AB</strain>
    </source>
</reference>
<dbReference type="AlphaFoldDB" id="A0A6S7KFX4"/>
<keyword evidence="6 12" id="KW-0223">Dioxygenase</keyword>
<dbReference type="InterPro" id="IPR003347">
    <property type="entry name" value="JmjC_dom"/>
</dbReference>
<evidence type="ECO:0000256" key="1">
    <source>
        <dbReference type="ARBA" id="ARBA00004123"/>
    </source>
</evidence>
<evidence type="ECO:0000256" key="2">
    <source>
        <dbReference type="ARBA" id="ARBA00010309"/>
    </source>
</evidence>
<dbReference type="Proteomes" id="UP001152795">
    <property type="component" value="Unassembled WGS sequence"/>
</dbReference>
<organism evidence="13 14">
    <name type="scientific">Paramuricea clavata</name>
    <name type="common">Red gorgonian</name>
    <name type="synonym">Violescent sea-whip</name>
    <dbReference type="NCBI Taxonomy" id="317549"/>
    <lineage>
        <taxon>Eukaryota</taxon>
        <taxon>Metazoa</taxon>
        <taxon>Cnidaria</taxon>
        <taxon>Anthozoa</taxon>
        <taxon>Octocorallia</taxon>
        <taxon>Malacalcyonacea</taxon>
        <taxon>Plexauridae</taxon>
        <taxon>Paramuricea</taxon>
    </lineage>
</organism>
<evidence type="ECO:0000256" key="12">
    <source>
        <dbReference type="RuleBase" id="RU366061"/>
    </source>
</evidence>
<keyword evidence="9 12" id="KW-0805">Transcription regulation</keyword>
<dbReference type="Pfam" id="PF08007">
    <property type="entry name" value="JmjC_2"/>
    <property type="match status" value="1"/>
</dbReference>
<comment type="function">
    <text evidence="12">Oxygenase that can act as both a histone lysine demethylase and a ribosomal histidine hydroxylase.</text>
</comment>
<dbReference type="EMBL" id="CACRXK020033179">
    <property type="protein sequence ID" value="CAB4043787.1"/>
    <property type="molecule type" value="Genomic_DNA"/>
</dbReference>
<keyword evidence="8 12" id="KW-0408">Iron</keyword>
<feature type="non-terminal residue" evidence="13">
    <location>
        <position position="1"/>
    </location>
</feature>
<keyword evidence="3" id="KW-0678">Repressor</keyword>
<evidence type="ECO:0000256" key="11">
    <source>
        <dbReference type="ARBA" id="ARBA00023242"/>
    </source>
</evidence>
<accession>A0A6S7KFX4</accession>
<evidence type="ECO:0000313" key="13">
    <source>
        <dbReference type="EMBL" id="CAB4043787.1"/>
    </source>
</evidence>
<dbReference type="Gene3D" id="1.10.10.1500">
    <property type="entry name" value="JmjC domain-containing ribosomal oxygenase (ROX), dimer domain"/>
    <property type="match status" value="1"/>
</dbReference>
<evidence type="ECO:0000256" key="8">
    <source>
        <dbReference type="ARBA" id="ARBA00023004"/>
    </source>
</evidence>
<dbReference type="InterPro" id="IPR039994">
    <property type="entry name" value="NO66-like"/>
</dbReference>
<dbReference type="FunFam" id="1.10.10.1500:FF:000001">
    <property type="entry name" value="ribosomal oxygenase 1 isoform X1"/>
    <property type="match status" value="1"/>
</dbReference>
<dbReference type="GO" id="GO:0005730">
    <property type="term" value="C:nucleolus"/>
    <property type="evidence" value="ECO:0007669"/>
    <property type="project" value="TreeGrafter"/>
</dbReference>
<keyword evidence="14" id="KW-1185">Reference proteome</keyword>
<dbReference type="PANTHER" id="PTHR13096:SF8">
    <property type="entry name" value="RIBOSOMAL OXYGENASE 1"/>
    <property type="match status" value="1"/>
</dbReference>
<dbReference type="Gene3D" id="2.60.120.650">
    <property type="entry name" value="Cupin"/>
    <property type="match status" value="1"/>
</dbReference>
<evidence type="ECO:0000256" key="9">
    <source>
        <dbReference type="ARBA" id="ARBA00023015"/>
    </source>
</evidence>
<comment type="caution">
    <text evidence="13">The sequence shown here is derived from an EMBL/GenBank/DDBJ whole genome shotgun (WGS) entry which is preliminary data.</text>
</comment>
<keyword evidence="11 12" id="KW-0539">Nucleus</keyword>
<evidence type="ECO:0000313" key="14">
    <source>
        <dbReference type="Proteomes" id="UP001152795"/>
    </source>
</evidence>
<comment type="subcellular location">
    <subcellularLocation>
        <location evidence="1 12">Nucleus</location>
    </subcellularLocation>
</comment>
<proteinExistence type="inferred from homology"/>
<gene>
    <name evidence="13" type="ORF">PACLA_8A022273</name>
</gene>
<feature type="non-terminal residue" evidence="13">
    <location>
        <position position="209"/>
    </location>
</feature>
<name>A0A6S7KFX4_PARCT</name>
<keyword evidence="10 12" id="KW-0804">Transcription</keyword>
<keyword evidence="7 12" id="KW-0560">Oxidoreductase</keyword>
<dbReference type="GO" id="GO:0032453">
    <property type="term" value="F:histone H3K4 demethylase activity"/>
    <property type="evidence" value="ECO:0007669"/>
    <property type="project" value="TreeGrafter"/>
</dbReference>
<evidence type="ECO:0000256" key="6">
    <source>
        <dbReference type="ARBA" id="ARBA00022964"/>
    </source>
</evidence>
<dbReference type="PANTHER" id="PTHR13096">
    <property type="entry name" value="MINA53 MYC INDUCED NUCLEAR ANTIGEN"/>
    <property type="match status" value="1"/>
</dbReference>
<dbReference type="SUPFAM" id="SSF51197">
    <property type="entry name" value="Clavaminate synthase-like"/>
    <property type="match status" value="1"/>
</dbReference>
<evidence type="ECO:0000256" key="5">
    <source>
        <dbReference type="ARBA" id="ARBA00022853"/>
    </source>
</evidence>
<comment type="similarity">
    <text evidence="2">Belongs to the ROX family. NO66 subfamily.</text>
</comment>
<dbReference type="PROSITE" id="PS51184">
    <property type="entry name" value="JMJC"/>
    <property type="match status" value="1"/>
</dbReference>
<dbReference type="OrthoDB" id="425950at2759"/>
<keyword evidence="5" id="KW-0156">Chromatin regulator</keyword>
<comment type="cofactor">
    <cofactor evidence="12">
        <name>Fe(2+)</name>
        <dbReference type="ChEBI" id="CHEBI:29033"/>
    </cofactor>
    <text evidence="12">Binds 1 Fe(2+) ion per subunit.</text>
</comment>
<dbReference type="GO" id="GO:0005506">
    <property type="term" value="F:iron ion binding"/>
    <property type="evidence" value="ECO:0007669"/>
    <property type="project" value="UniProtKB-UniRule"/>
</dbReference>
<evidence type="ECO:0000256" key="10">
    <source>
        <dbReference type="ARBA" id="ARBA00023163"/>
    </source>
</evidence>
<sequence length="209" mass="23827">NGCSVRLLNPQTFSDSVWKLNATLQEYFGSFVGANVYLTPPNSQGFAPHYDDIEAFVLQLEGKKHWRLYSPRTDSEVLPRFSSNNLSDDDIRDPILDVVLEPGDLLYFPRGTIHQADTLDGPHSLHITLSTYQRTCWGDFMEELLPKALQIAIDEDVEFRRGLPLHYLNSMGFTNSETSSKERSEFLRRVEQLLMKLVSYLPVDGAVDQ</sequence>
<evidence type="ECO:0000256" key="3">
    <source>
        <dbReference type="ARBA" id="ARBA00022491"/>
    </source>
</evidence>
<dbReference type="GO" id="GO:0051864">
    <property type="term" value="F:histone H3K36 demethylase activity"/>
    <property type="evidence" value="ECO:0007669"/>
    <property type="project" value="TreeGrafter"/>
</dbReference>
<dbReference type="EC" id="1.14.11.-" evidence="12"/>
<evidence type="ECO:0000256" key="4">
    <source>
        <dbReference type="ARBA" id="ARBA00022723"/>
    </source>
</evidence>